<name>A0A484KRN0_9ASTE</name>
<dbReference type="AlphaFoldDB" id="A0A484KRN0"/>
<keyword evidence="3" id="KW-1185">Reference proteome</keyword>
<evidence type="ECO:0000256" key="1">
    <source>
        <dbReference type="SAM" id="MobiDB-lite"/>
    </source>
</evidence>
<organism evidence="2 3">
    <name type="scientific">Cuscuta campestris</name>
    <dbReference type="NCBI Taxonomy" id="132261"/>
    <lineage>
        <taxon>Eukaryota</taxon>
        <taxon>Viridiplantae</taxon>
        <taxon>Streptophyta</taxon>
        <taxon>Embryophyta</taxon>
        <taxon>Tracheophyta</taxon>
        <taxon>Spermatophyta</taxon>
        <taxon>Magnoliopsida</taxon>
        <taxon>eudicotyledons</taxon>
        <taxon>Gunneridae</taxon>
        <taxon>Pentapetalae</taxon>
        <taxon>asterids</taxon>
        <taxon>lamiids</taxon>
        <taxon>Solanales</taxon>
        <taxon>Convolvulaceae</taxon>
        <taxon>Cuscuteae</taxon>
        <taxon>Cuscuta</taxon>
        <taxon>Cuscuta subgen. Grammica</taxon>
        <taxon>Cuscuta sect. Cleistogrammica</taxon>
    </lineage>
</organism>
<proteinExistence type="predicted"/>
<evidence type="ECO:0000313" key="3">
    <source>
        <dbReference type="Proteomes" id="UP000595140"/>
    </source>
</evidence>
<feature type="region of interest" description="Disordered" evidence="1">
    <location>
        <begin position="34"/>
        <end position="63"/>
    </location>
</feature>
<accession>A0A484KRN0</accession>
<protein>
    <submittedName>
        <fullName evidence="2">Uncharacterized protein</fullName>
    </submittedName>
</protein>
<sequence>MVQTDPDAANPFSLSPFFDREPEINQRWPKRHPRRVDWVHGDEAPAIPPSPSGEIQPDSQPRSDTKILQLNYGDEFRSVLKAKSLNFRVF</sequence>
<evidence type="ECO:0000313" key="2">
    <source>
        <dbReference type="EMBL" id="VFQ67145.1"/>
    </source>
</evidence>
<reference evidence="2 3" key="1">
    <citation type="submission" date="2018-04" db="EMBL/GenBank/DDBJ databases">
        <authorList>
            <person name="Vogel A."/>
        </authorList>
    </citation>
    <scope>NUCLEOTIDE SEQUENCE [LARGE SCALE GENOMIC DNA]</scope>
</reference>
<gene>
    <name evidence="2" type="ORF">CCAM_LOCUS8921</name>
</gene>
<dbReference type="Proteomes" id="UP000595140">
    <property type="component" value="Unassembled WGS sequence"/>
</dbReference>
<dbReference type="EMBL" id="OOIL02000571">
    <property type="protein sequence ID" value="VFQ67145.1"/>
    <property type="molecule type" value="Genomic_DNA"/>
</dbReference>